<evidence type="ECO:0000256" key="1">
    <source>
        <dbReference type="ARBA" id="ARBA00007626"/>
    </source>
</evidence>
<comment type="caution">
    <text evidence="4">The sequence shown here is derived from an EMBL/GenBank/DDBJ whole genome shotgun (WGS) entry which is preliminary data.</text>
</comment>
<evidence type="ECO:0000313" key="4">
    <source>
        <dbReference type="EMBL" id="KAF7845228.1"/>
    </source>
</evidence>
<dbReference type="Pfam" id="PF13041">
    <property type="entry name" value="PPR_2"/>
    <property type="match status" value="4"/>
</dbReference>
<feature type="repeat" description="PPR" evidence="3">
    <location>
        <begin position="230"/>
        <end position="264"/>
    </location>
</feature>
<dbReference type="AlphaFoldDB" id="A0A834XH19"/>
<comment type="similarity">
    <text evidence="1">Belongs to the PPR family. P subfamily.</text>
</comment>
<accession>A0A834XH19</accession>
<dbReference type="OrthoDB" id="185373at2759"/>
<dbReference type="NCBIfam" id="TIGR00756">
    <property type="entry name" value="PPR"/>
    <property type="match status" value="6"/>
</dbReference>
<protein>
    <submittedName>
        <fullName evidence="4">Putative pentatricopeptide repeat-containing protein</fullName>
    </submittedName>
</protein>
<sequence>MLWKNRWTLFTVSNQIIRALPSFSFCYHSWPFPSKTYQSNKFSCDNSGPEFPQKGKLFLSSQVVFSTLSSCPSDLIALSFFIWCAQQPHYFHDVAAFDCMVSVVQRLTDRSKTVKGIVSELESIGCVTKAKTFLLLLRIYWRGGMHPMVVETYEQMGSHGFAPNTFASNVLMDVLFKIGQTDLALKVLKESQASNFLTFNIALFHLSKLNYVDHIKQVFRDLLRMGFYPNARTFEMLLNGFCKMNRLRMADQVLGLMIAFGFSTSSKVWTILINGFCKQYRLDDACNILKKMIETGCSPNVVTYTTLIKAFMESKRITDAFNFLGIMECSGQIPDLILCNVLIDCLSKVGRYQEALGVFVSLSKQNIAPDSYTFCSLLSTICLSRRFYLLPKLVSGHTIDADLVFCNALLSYFCKAGRPYLAVEFYNYMIYRGFTPDKYTFSGLLSGLCGARRIDEAVDVYHYIVTSFNDVDAHMHSIVTDGLIKSGKYHRAIRVLRNAIIEKYPLDIVSYTIGICGLLKSGRTQELFVKQKILKWSIGCCKR</sequence>
<dbReference type="InterPro" id="IPR002885">
    <property type="entry name" value="PPR_rpt"/>
</dbReference>
<dbReference type="InterPro" id="IPR011990">
    <property type="entry name" value="TPR-like_helical_dom_sf"/>
</dbReference>
<gene>
    <name evidence="4" type="ORF">G2W53_002133</name>
</gene>
<feature type="repeat" description="PPR" evidence="3">
    <location>
        <begin position="402"/>
        <end position="436"/>
    </location>
</feature>
<evidence type="ECO:0000313" key="5">
    <source>
        <dbReference type="Proteomes" id="UP000634136"/>
    </source>
</evidence>
<reference evidence="4" key="1">
    <citation type="submission" date="2020-09" db="EMBL/GenBank/DDBJ databases">
        <title>Genome-Enabled Discovery of Anthraquinone Biosynthesis in Senna tora.</title>
        <authorList>
            <person name="Kang S.-H."/>
            <person name="Pandey R.P."/>
            <person name="Lee C.-M."/>
            <person name="Sim J.-S."/>
            <person name="Jeong J.-T."/>
            <person name="Choi B.-S."/>
            <person name="Jung M."/>
            <person name="Ginzburg D."/>
            <person name="Zhao K."/>
            <person name="Won S.Y."/>
            <person name="Oh T.-J."/>
            <person name="Yu Y."/>
            <person name="Kim N.-H."/>
            <person name="Lee O.R."/>
            <person name="Lee T.-H."/>
            <person name="Bashyal P."/>
            <person name="Kim T.-S."/>
            <person name="Lee W.-H."/>
            <person name="Kawkins C."/>
            <person name="Kim C.-K."/>
            <person name="Kim J.S."/>
            <person name="Ahn B.O."/>
            <person name="Rhee S.Y."/>
            <person name="Sohng J.K."/>
        </authorList>
    </citation>
    <scope>NUCLEOTIDE SEQUENCE</scope>
    <source>
        <tissue evidence="4">Leaf</tissue>
    </source>
</reference>
<feature type="repeat" description="PPR" evidence="3">
    <location>
        <begin position="300"/>
        <end position="334"/>
    </location>
</feature>
<name>A0A834XH19_9FABA</name>
<dbReference type="PANTHER" id="PTHR46128">
    <property type="entry name" value="MITOCHONDRIAL GROUP I INTRON SPLICING FACTOR CCM1"/>
    <property type="match status" value="1"/>
</dbReference>
<dbReference type="PROSITE" id="PS51375">
    <property type="entry name" value="PPR"/>
    <property type="match status" value="5"/>
</dbReference>
<keyword evidence="2" id="KW-0677">Repeat</keyword>
<feature type="repeat" description="PPR" evidence="3">
    <location>
        <begin position="265"/>
        <end position="299"/>
    </location>
</feature>
<organism evidence="4 5">
    <name type="scientific">Senna tora</name>
    <dbReference type="NCBI Taxonomy" id="362788"/>
    <lineage>
        <taxon>Eukaryota</taxon>
        <taxon>Viridiplantae</taxon>
        <taxon>Streptophyta</taxon>
        <taxon>Embryophyta</taxon>
        <taxon>Tracheophyta</taxon>
        <taxon>Spermatophyta</taxon>
        <taxon>Magnoliopsida</taxon>
        <taxon>eudicotyledons</taxon>
        <taxon>Gunneridae</taxon>
        <taxon>Pentapetalae</taxon>
        <taxon>rosids</taxon>
        <taxon>fabids</taxon>
        <taxon>Fabales</taxon>
        <taxon>Fabaceae</taxon>
        <taxon>Caesalpinioideae</taxon>
        <taxon>Cassia clade</taxon>
        <taxon>Senna</taxon>
    </lineage>
</organism>
<proteinExistence type="inferred from homology"/>
<evidence type="ECO:0000256" key="3">
    <source>
        <dbReference type="PROSITE-ProRule" id="PRU00708"/>
    </source>
</evidence>
<keyword evidence="5" id="KW-1185">Reference proteome</keyword>
<dbReference type="Proteomes" id="UP000634136">
    <property type="component" value="Unassembled WGS sequence"/>
</dbReference>
<evidence type="ECO:0000256" key="2">
    <source>
        <dbReference type="ARBA" id="ARBA00022737"/>
    </source>
</evidence>
<dbReference type="EMBL" id="JAAIUW010000001">
    <property type="protein sequence ID" value="KAF7845228.1"/>
    <property type="molecule type" value="Genomic_DNA"/>
</dbReference>
<dbReference type="Pfam" id="PF01535">
    <property type="entry name" value="PPR"/>
    <property type="match status" value="1"/>
</dbReference>
<dbReference type="PANTHER" id="PTHR46128:SF121">
    <property type="entry name" value="PENTACOTRIPEPTIDE-REPEAT REGION OF PRORP DOMAIN-CONTAINING PROTEIN"/>
    <property type="match status" value="1"/>
</dbReference>
<dbReference type="Gene3D" id="1.25.40.10">
    <property type="entry name" value="Tetratricopeptide repeat domain"/>
    <property type="match status" value="4"/>
</dbReference>
<dbReference type="InterPro" id="IPR050872">
    <property type="entry name" value="PPR_P_subfamily"/>
</dbReference>
<feature type="repeat" description="PPR" evidence="3">
    <location>
        <begin position="335"/>
        <end position="369"/>
    </location>
</feature>